<evidence type="ECO:0000313" key="2">
    <source>
        <dbReference type="EMBL" id="GFR50287.1"/>
    </source>
</evidence>
<dbReference type="AlphaFoldDB" id="A0AAD3HRL5"/>
<feature type="non-terminal residue" evidence="2">
    <location>
        <position position="1"/>
    </location>
</feature>
<name>A0AAD3HRL5_9CHLO</name>
<gene>
    <name evidence="2" type="ORF">Agub_g12476</name>
</gene>
<sequence length="294" mass="32406">APSLTSMQGLLTKAVDRVVEVTEEASNTKPVPVLAIVQLMIEVTKRQEQEEYSNKVAAPANLAPGDHTADVVSPAPAEYVGAAAVVNLAPAGYTAAVPKVTSPVHPAGKEDKEAPAASPPEEAPPFEAGEEVGDSIKRIFKNLYDKKYFCELWKYVLKAVRSDSYKLTAIMLDLICKEYPRMLVHVSGASMTHLICHFPDFFHTLLYKLQDVSVQDVVGFINSLTNDVVQAKYDTSCRIYQELVEGLRKVNNRVVTALFENARQDLLDDMARLPPFENFVMLIVDKRNDNVVGA</sequence>
<accession>A0AAD3HRL5</accession>
<proteinExistence type="predicted"/>
<dbReference type="Proteomes" id="UP001054857">
    <property type="component" value="Unassembled WGS sequence"/>
</dbReference>
<reference evidence="2 3" key="1">
    <citation type="journal article" date="2021" name="Sci. Rep.">
        <title>Genome sequencing of the multicellular alga Astrephomene provides insights into convergent evolution of germ-soma differentiation.</title>
        <authorList>
            <person name="Yamashita S."/>
            <person name="Yamamoto K."/>
            <person name="Matsuzaki R."/>
            <person name="Suzuki S."/>
            <person name="Yamaguchi H."/>
            <person name="Hirooka S."/>
            <person name="Minakuchi Y."/>
            <person name="Miyagishima S."/>
            <person name="Kawachi M."/>
            <person name="Toyoda A."/>
            <person name="Nozaki H."/>
        </authorList>
    </citation>
    <scope>NUCLEOTIDE SEQUENCE [LARGE SCALE GENOMIC DNA]</scope>
    <source>
        <strain evidence="2 3">NIES-4017</strain>
    </source>
</reference>
<keyword evidence="3" id="KW-1185">Reference proteome</keyword>
<organism evidence="2 3">
    <name type="scientific">Astrephomene gubernaculifera</name>
    <dbReference type="NCBI Taxonomy" id="47775"/>
    <lineage>
        <taxon>Eukaryota</taxon>
        <taxon>Viridiplantae</taxon>
        <taxon>Chlorophyta</taxon>
        <taxon>core chlorophytes</taxon>
        <taxon>Chlorophyceae</taxon>
        <taxon>CS clade</taxon>
        <taxon>Chlamydomonadales</taxon>
        <taxon>Astrephomenaceae</taxon>
        <taxon>Astrephomene</taxon>
    </lineage>
</organism>
<comment type="caution">
    <text evidence="2">The sequence shown here is derived from an EMBL/GenBank/DDBJ whole genome shotgun (WGS) entry which is preliminary data.</text>
</comment>
<protein>
    <submittedName>
        <fullName evidence="2">Uncharacterized protein</fullName>
    </submittedName>
</protein>
<evidence type="ECO:0000313" key="3">
    <source>
        <dbReference type="Proteomes" id="UP001054857"/>
    </source>
</evidence>
<evidence type="ECO:0000256" key="1">
    <source>
        <dbReference type="SAM" id="MobiDB-lite"/>
    </source>
</evidence>
<dbReference type="EMBL" id="BMAR01000036">
    <property type="protein sequence ID" value="GFR50287.1"/>
    <property type="molecule type" value="Genomic_DNA"/>
</dbReference>
<feature type="region of interest" description="Disordered" evidence="1">
    <location>
        <begin position="102"/>
        <end position="128"/>
    </location>
</feature>